<feature type="compositionally biased region" description="Polar residues" evidence="2">
    <location>
        <begin position="167"/>
        <end position="178"/>
    </location>
</feature>
<feature type="region of interest" description="Disordered" evidence="2">
    <location>
        <begin position="167"/>
        <end position="190"/>
    </location>
</feature>
<evidence type="ECO:0000256" key="2">
    <source>
        <dbReference type="SAM" id="MobiDB-lite"/>
    </source>
</evidence>
<accession>A0ABR4SL93</accession>
<keyword evidence="5" id="KW-1185">Reference proteome</keyword>
<feature type="compositionally biased region" description="Basic and acidic residues" evidence="2">
    <location>
        <begin position="527"/>
        <end position="536"/>
    </location>
</feature>
<comment type="caution">
    <text evidence="4">The sequence shown here is derived from an EMBL/GenBank/DDBJ whole genome shotgun (WGS) entry which is preliminary data.</text>
</comment>
<dbReference type="Gene3D" id="1.10.30.50">
    <property type="match status" value="1"/>
</dbReference>
<sequence length="761" mass="82797">MSATILDHTATAVDAISMDGTTTTATAAVGAAGSTGIVSPTTDSPNALPVSRELVDSGVPTRTDVLNVLLSRSEGWQASLAGMLEAFPTAPTTSSSGVSRGETMAHPVTTPARVLDGQDLLTRLDVLESLTRIAELTEAVKAHILCELDETDGIGHLNGKEIAASTAVKSESTVPSEHSPTDPEATANLDPCAGLDSLSDKDRARVFAARRALAHEVSLILKQSPYATSVEIARARMLTKNLPMLLANLEAGRISINETHAITTSLRDATSTHAQQLDHPIARELERSPHAGKTHWRNFTTNALLSLDPATALEREKTAFTKRRLTLRALRNGMSSLTLTLRTLDATRIHDLLTNHAARAYNTLHQHEITTAKKEAHDHAQQTTTKLHSLLENGDFTLSHLTKPAPTPQPRILTQHAKLTKIEELELEEADEAARTKAKAFLTKLEQEKLRLTITNNSDGSPEVSVVASAGAWRRHYQPPAHTKHNLAIDALVETLLNTRPDHPTTCFAPATTAPGVTTDPWTPLPHPHEPEDERTKRSRQANETAAPPEPRTERTEESTESTETEDTALGVRGPGRARRFEIGLLVPVNPDVSSAYIPEAGPITAKAGYDYLSELLDNDVLIKYKRIFTSATTGEVLAMDSRSRLFPKALAELVRLRDRTCRGPYCNAPITHIDHIHRHAQNGPTNITNAQGLCTRCNLAKEALTVTHTHTHTNQIPTSPQKEPARIEPEKSTEDTSTTTTTWTTPTGRTYTSTTPRYET</sequence>
<feature type="compositionally biased region" description="Low complexity" evidence="2">
    <location>
        <begin position="736"/>
        <end position="761"/>
    </location>
</feature>
<name>A0ABR4SL93_9MICO</name>
<dbReference type="InterPro" id="IPR002711">
    <property type="entry name" value="HNH"/>
</dbReference>
<dbReference type="Proteomes" id="UP000030182">
    <property type="component" value="Unassembled WGS sequence"/>
</dbReference>
<evidence type="ECO:0000313" key="4">
    <source>
        <dbReference type="EMBL" id="KDS93955.1"/>
    </source>
</evidence>
<dbReference type="SMART" id="SM00507">
    <property type="entry name" value="HNHc"/>
    <property type="match status" value="1"/>
</dbReference>
<feature type="compositionally biased region" description="Basic and acidic residues" evidence="2">
    <location>
        <begin position="724"/>
        <end position="735"/>
    </location>
</feature>
<reference evidence="4 5" key="1">
    <citation type="submission" date="2014-01" db="EMBL/GenBank/DDBJ databases">
        <title>Draft genome sequence of the multidrug-resistant clinical isolate Dermabacter hominis 1368.</title>
        <authorList>
            <person name="Albersmeier A."/>
            <person name="Bomholt C."/>
            <person name="Glaub A."/>
            <person name="Ruckert C."/>
            <person name="Soriano F."/>
            <person name="Fernandez-Natal I."/>
            <person name="Tauch A."/>
        </authorList>
    </citation>
    <scope>NUCLEOTIDE SEQUENCE [LARGE SCALE GENOMIC DNA]</scope>
    <source>
        <strain evidence="4 5">1368</strain>
    </source>
</reference>
<feature type="compositionally biased region" description="Low complexity" evidence="2">
    <location>
        <begin position="504"/>
        <end position="515"/>
    </location>
</feature>
<comment type="similarity">
    <text evidence="1">Belongs to the Rv1128c/1148c/1588c/1702c/1945/3466 family.</text>
</comment>
<protein>
    <recommendedName>
        <fullName evidence="3">HNH nuclease domain-containing protein</fullName>
    </recommendedName>
</protein>
<dbReference type="Pfam" id="PF02720">
    <property type="entry name" value="DUF222"/>
    <property type="match status" value="1"/>
</dbReference>
<proteinExistence type="inferred from homology"/>
<organism evidence="4 5">
    <name type="scientific">Dermabacter hominis 1368</name>
    <dbReference type="NCBI Taxonomy" id="1450519"/>
    <lineage>
        <taxon>Bacteria</taxon>
        <taxon>Bacillati</taxon>
        <taxon>Actinomycetota</taxon>
        <taxon>Actinomycetes</taxon>
        <taxon>Micrococcales</taxon>
        <taxon>Dermabacteraceae</taxon>
        <taxon>Dermabacter</taxon>
    </lineage>
</organism>
<dbReference type="CDD" id="cd00085">
    <property type="entry name" value="HNHc"/>
    <property type="match status" value="1"/>
</dbReference>
<gene>
    <name evidence="4" type="ORF">DHOM_03695</name>
</gene>
<dbReference type="InterPro" id="IPR003870">
    <property type="entry name" value="DUF222"/>
</dbReference>
<feature type="compositionally biased region" description="Polar residues" evidence="2">
    <location>
        <begin position="710"/>
        <end position="722"/>
    </location>
</feature>
<feature type="domain" description="HNH nuclease" evidence="3">
    <location>
        <begin position="650"/>
        <end position="700"/>
    </location>
</feature>
<feature type="region of interest" description="Disordered" evidence="2">
    <location>
        <begin position="504"/>
        <end position="571"/>
    </location>
</feature>
<dbReference type="RefSeq" id="WP_052126707.1">
    <property type="nucleotide sequence ID" value="NZ_KN323183.1"/>
</dbReference>
<dbReference type="InterPro" id="IPR003615">
    <property type="entry name" value="HNH_nuc"/>
</dbReference>
<dbReference type="Pfam" id="PF01844">
    <property type="entry name" value="HNH"/>
    <property type="match status" value="1"/>
</dbReference>
<feature type="region of interest" description="Disordered" evidence="2">
    <location>
        <begin position="710"/>
        <end position="761"/>
    </location>
</feature>
<evidence type="ECO:0000256" key="1">
    <source>
        <dbReference type="ARBA" id="ARBA00023450"/>
    </source>
</evidence>
<evidence type="ECO:0000313" key="5">
    <source>
        <dbReference type="Proteomes" id="UP000030182"/>
    </source>
</evidence>
<dbReference type="EMBL" id="JDRS01000003">
    <property type="protein sequence ID" value="KDS93955.1"/>
    <property type="molecule type" value="Genomic_DNA"/>
</dbReference>
<evidence type="ECO:0000259" key="3">
    <source>
        <dbReference type="SMART" id="SM00507"/>
    </source>
</evidence>